<name>A0ABR4BA62_9LECA</name>
<dbReference type="EMBL" id="JBHFEH010000014">
    <property type="protein sequence ID" value="KAL2054744.1"/>
    <property type="molecule type" value="Genomic_DNA"/>
</dbReference>
<sequence length="95" mass="9998">MKPSNVLATLACISLCSIGRPKHLTFTSSTAVLDTPAHLNSTVLESDDLSGSRKGLLTGYAQTKYVSEYLIREAGKRGLRGTSAQATLPATHPPG</sequence>
<organism evidence="2 3">
    <name type="scientific">Lepraria finkii</name>
    <dbReference type="NCBI Taxonomy" id="1340010"/>
    <lineage>
        <taxon>Eukaryota</taxon>
        <taxon>Fungi</taxon>
        <taxon>Dikarya</taxon>
        <taxon>Ascomycota</taxon>
        <taxon>Pezizomycotina</taxon>
        <taxon>Lecanoromycetes</taxon>
        <taxon>OSLEUM clade</taxon>
        <taxon>Lecanoromycetidae</taxon>
        <taxon>Lecanorales</taxon>
        <taxon>Lecanorineae</taxon>
        <taxon>Stereocaulaceae</taxon>
        <taxon>Lepraria</taxon>
    </lineage>
</organism>
<dbReference type="InterPro" id="IPR036291">
    <property type="entry name" value="NAD(P)-bd_dom_sf"/>
</dbReference>
<keyword evidence="3" id="KW-1185">Reference proteome</keyword>
<accession>A0ABR4BA62</accession>
<dbReference type="SUPFAM" id="SSF51735">
    <property type="entry name" value="NAD(P)-binding Rossmann-fold domains"/>
    <property type="match status" value="1"/>
</dbReference>
<dbReference type="Proteomes" id="UP001590951">
    <property type="component" value="Unassembled WGS sequence"/>
</dbReference>
<evidence type="ECO:0000313" key="3">
    <source>
        <dbReference type="Proteomes" id="UP001590951"/>
    </source>
</evidence>
<dbReference type="Pfam" id="PF07993">
    <property type="entry name" value="NAD_binding_4"/>
    <property type="match status" value="1"/>
</dbReference>
<evidence type="ECO:0000313" key="2">
    <source>
        <dbReference type="EMBL" id="KAL2054744.1"/>
    </source>
</evidence>
<dbReference type="Gene3D" id="3.40.50.720">
    <property type="entry name" value="NAD(P)-binding Rossmann-like Domain"/>
    <property type="match status" value="1"/>
</dbReference>
<feature type="domain" description="Thioester reductase (TE)" evidence="1">
    <location>
        <begin position="3"/>
        <end position="80"/>
    </location>
</feature>
<comment type="caution">
    <text evidence="2">The sequence shown here is derived from an EMBL/GenBank/DDBJ whole genome shotgun (WGS) entry which is preliminary data.</text>
</comment>
<dbReference type="InterPro" id="IPR013120">
    <property type="entry name" value="FAR_NAD-bd"/>
</dbReference>
<protein>
    <recommendedName>
        <fullName evidence="1">Thioester reductase (TE) domain-containing protein</fullName>
    </recommendedName>
</protein>
<proteinExistence type="predicted"/>
<evidence type="ECO:0000259" key="1">
    <source>
        <dbReference type="Pfam" id="PF07993"/>
    </source>
</evidence>
<gene>
    <name evidence="2" type="ORF">ABVK25_005048</name>
</gene>
<reference evidence="2 3" key="1">
    <citation type="submission" date="2024-09" db="EMBL/GenBank/DDBJ databases">
        <title>Rethinking Asexuality: The Enigmatic Case of Functional Sexual Genes in Lepraria (Stereocaulaceae).</title>
        <authorList>
            <person name="Doellman M."/>
            <person name="Sun Y."/>
            <person name="Barcenas-Pena A."/>
            <person name="Lumbsch H.T."/>
            <person name="Grewe F."/>
        </authorList>
    </citation>
    <scope>NUCLEOTIDE SEQUENCE [LARGE SCALE GENOMIC DNA]</scope>
    <source>
        <strain evidence="2 3">Grewe 0041</strain>
    </source>
</reference>